<reference evidence="2" key="1">
    <citation type="journal article" date="2020" name="Nat. Commun.">
        <title>Large-scale genome sequencing of mycorrhizal fungi provides insights into the early evolution of symbiotic traits.</title>
        <authorList>
            <person name="Miyauchi S."/>
            <person name="Kiss E."/>
            <person name="Kuo A."/>
            <person name="Drula E."/>
            <person name="Kohler A."/>
            <person name="Sanchez-Garcia M."/>
            <person name="Morin E."/>
            <person name="Andreopoulos B."/>
            <person name="Barry K.W."/>
            <person name="Bonito G."/>
            <person name="Buee M."/>
            <person name="Carver A."/>
            <person name="Chen C."/>
            <person name="Cichocki N."/>
            <person name="Clum A."/>
            <person name="Culley D."/>
            <person name="Crous P.W."/>
            <person name="Fauchery L."/>
            <person name="Girlanda M."/>
            <person name="Hayes R.D."/>
            <person name="Keri Z."/>
            <person name="LaButti K."/>
            <person name="Lipzen A."/>
            <person name="Lombard V."/>
            <person name="Magnuson J."/>
            <person name="Maillard F."/>
            <person name="Murat C."/>
            <person name="Nolan M."/>
            <person name="Ohm R.A."/>
            <person name="Pangilinan J."/>
            <person name="Pereira M.F."/>
            <person name="Perotto S."/>
            <person name="Peter M."/>
            <person name="Pfister S."/>
            <person name="Riley R."/>
            <person name="Sitrit Y."/>
            <person name="Stielow J.B."/>
            <person name="Szollosi G."/>
            <person name="Zifcakova L."/>
            <person name="Stursova M."/>
            <person name="Spatafora J.W."/>
            <person name="Tedersoo L."/>
            <person name="Vaario L.M."/>
            <person name="Yamada A."/>
            <person name="Yan M."/>
            <person name="Wang P."/>
            <person name="Xu J."/>
            <person name="Bruns T."/>
            <person name="Baldrian P."/>
            <person name="Vilgalys R."/>
            <person name="Dunand C."/>
            <person name="Henrissat B."/>
            <person name="Grigoriev I.V."/>
            <person name="Hibbett D."/>
            <person name="Nagy L.G."/>
            <person name="Martin F.M."/>
        </authorList>
    </citation>
    <scope>NUCLEOTIDE SEQUENCE</scope>
    <source>
        <strain evidence="2">UH-Tt-Lm1</strain>
    </source>
</reference>
<keyword evidence="1" id="KW-0812">Transmembrane</keyword>
<evidence type="ECO:0000313" key="2">
    <source>
        <dbReference type="EMBL" id="KAF9778044.1"/>
    </source>
</evidence>
<sequence length="151" mass="17080">MAHFDNVVTRSTEATQFYGVLPIRHYSSESLNCRWFFSSVSNRFQWHNRAGRSGQDDSSDGNPQASARRMVCGRNVPPRGVAGVSTQMVSLQVITLCAFFALFYKFKQLQHRPSVLQWKAPAAPGFRMDAAATTCPKLLHVQPQSHPRRRQ</sequence>
<protein>
    <submittedName>
        <fullName evidence="2">Uncharacterized protein</fullName>
    </submittedName>
</protein>
<organism evidence="2 3">
    <name type="scientific">Thelephora terrestris</name>
    <dbReference type="NCBI Taxonomy" id="56493"/>
    <lineage>
        <taxon>Eukaryota</taxon>
        <taxon>Fungi</taxon>
        <taxon>Dikarya</taxon>
        <taxon>Basidiomycota</taxon>
        <taxon>Agaricomycotina</taxon>
        <taxon>Agaricomycetes</taxon>
        <taxon>Thelephorales</taxon>
        <taxon>Thelephoraceae</taxon>
        <taxon>Thelephora</taxon>
    </lineage>
</organism>
<dbReference type="EMBL" id="WIUZ02000025">
    <property type="protein sequence ID" value="KAF9778044.1"/>
    <property type="molecule type" value="Genomic_DNA"/>
</dbReference>
<gene>
    <name evidence="2" type="ORF">BJ322DRAFT_1094527</name>
</gene>
<feature type="transmembrane region" description="Helical" evidence="1">
    <location>
        <begin position="84"/>
        <end position="104"/>
    </location>
</feature>
<evidence type="ECO:0000313" key="3">
    <source>
        <dbReference type="Proteomes" id="UP000736335"/>
    </source>
</evidence>
<evidence type="ECO:0000256" key="1">
    <source>
        <dbReference type="SAM" id="Phobius"/>
    </source>
</evidence>
<name>A0A9P6L116_9AGAM</name>
<keyword evidence="1" id="KW-1133">Transmembrane helix</keyword>
<proteinExistence type="predicted"/>
<keyword evidence="1" id="KW-0472">Membrane</keyword>
<dbReference type="AlphaFoldDB" id="A0A9P6L116"/>
<dbReference type="Proteomes" id="UP000736335">
    <property type="component" value="Unassembled WGS sequence"/>
</dbReference>
<keyword evidence="3" id="KW-1185">Reference proteome</keyword>
<reference evidence="2" key="2">
    <citation type="submission" date="2020-11" db="EMBL/GenBank/DDBJ databases">
        <authorList>
            <consortium name="DOE Joint Genome Institute"/>
            <person name="Kuo A."/>
            <person name="Miyauchi S."/>
            <person name="Kiss E."/>
            <person name="Drula E."/>
            <person name="Kohler A."/>
            <person name="Sanchez-Garcia M."/>
            <person name="Andreopoulos B."/>
            <person name="Barry K.W."/>
            <person name="Bonito G."/>
            <person name="Buee M."/>
            <person name="Carver A."/>
            <person name="Chen C."/>
            <person name="Cichocki N."/>
            <person name="Clum A."/>
            <person name="Culley D."/>
            <person name="Crous P.W."/>
            <person name="Fauchery L."/>
            <person name="Girlanda M."/>
            <person name="Hayes R."/>
            <person name="Keri Z."/>
            <person name="Labutti K."/>
            <person name="Lipzen A."/>
            <person name="Lombard V."/>
            <person name="Magnuson J."/>
            <person name="Maillard F."/>
            <person name="Morin E."/>
            <person name="Murat C."/>
            <person name="Nolan M."/>
            <person name="Ohm R."/>
            <person name="Pangilinan J."/>
            <person name="Pereira M."/>
            <person name="Perotto S."/>
            <person name="Peter M."/>
            <person name="Riley R."/>
            <person name="Sitrit Y."/>
            <person name="Stielow B."/>
            <person name="Szollosi G."/>
            <person name="Zifcakova L."/>
            <person name="Stursova M."/>
            <person name="Spatafora J.W."/>
            <person name="Tedersoo L."/>
            <person name="Vaario L.-M."/>
            <person name="Yamada A."/>
            <person name="Yan M."/>
            <person name="Wang P."/>
            <person name="Xu J."/>
            <person name="Bruns T."/>
            <person name="Baldrian P."/>
            <person name="Vilgalys R."/>
            <person name="Henrissat B."/>
            <person name="Grigoriev I.V."/>
            <person name="Hibbett D."/>
            <person name="Nagy L.G."/>
            <person name="Martin F.M."/>
        </authorList>
    </citation>
    <scope>NUCLEOTIDE SEQUENCE</scope>
    <source>
        <strain evidence="2">UH-Tt-Lm1</strain>
    </source>
</reference>
<accession>A0A9P6L116</accession>
<comment type="caution">
    <text evidence="2">The sequence shown here is derived from an EMBL/GenBank/DDBJ whole genome shotgun (WGS) entry which is preliminary data.</text>
</comment>